<name>A0A0R2HHT1_9LACO</name>
<dbReference type="Gene3D" id="3.10.450.40">
    <property type="match status" value="2"/>
</dbReference>
<keyword evidence="1" id="KW-0812">Transmembrane</keyword>
<protein>
    <recommendedName>
        <fullName evidence="2">Cell wall elongation regulator TseB-like domain-containing protein</fullName>
    </recommendedName>
</protein>
<dbReference type="Pfam" id="PF17881">
    <property type="entry name" value="TseB"/>
    <property type="match status" value="1"/>
</dbReference>
<dbReference type="SUPFAM" id="SSF54403">
    <property type="entry name" value="Cystatin/monellin"/>
    <property type="match status" value="2"/>
</dbReference>
<evidence type="ECO:0000313" key="3">
    <source>
        <dbReference type="EMBL" id="AMV62138.1"/>
    </source>
</evidence>
<keyword evidence="1" id="KW-0472">Membrane</keyword>
<proteinExistence type="predicted"/>
<keyword evidence="1" id="KW-1133">Transmembrane helix</keyword>
<evidence type="ECO:0000259" key="2">
    <source>
        <dbReference type="Pfam" id="PF17881"/>
    </source>
</evidence>
<dbReference type="InterPro" id="IPR046350">
    <property type="entry name" value="Cystatin_sf"/>
</dbReference>
<evidence type="ECO:0000313" key="5">
    <source>
        <dbReference type="Proteomes" id="UP000076244"/>
    </source>
</evidence>
<accession>A0A0R2HHT1</accession>
<feature type="transmembrane region" description="Helical" evidence="1">
    <location>
        <begin position="12"/>
        <end position="32"/>
    </location>
</feature>
<keyword evidence="5" id="KW-1185">Reference proteome</keyword>
<reference evidence="5 6" key="1">
    <citation type="journal article" date="2016" name="PLoS ONE">
        <title>The Identification of Novel Diagnostic Marker Genes for the Detection of Beer Spoiling Pediococcus damnosus Strains Using the BlAst Diagnostic Gene findEr.</title>
        <authorList>
            <person name="Behr J."/>
            <person name="Geissler A.J."/>
            <person name="Schmid J."/>
            <person name="Zehe A."/>
            <person name="Vogel R.F."/>
        </authorList>
    </citation>
    <scope>NUCLEOTIDE SEQUENCE [LARGE SCALE GENOMIC DNA]</scope>
    <source>
        <strain evidence="3 6">TMW 2.1533</strain>
        <strain evidence="4 5">TMW 2.1535</strain>
    </source>
</reference>
<evidence type="ECO:0000313" key="6">
    <source>
        <dbReference type="Proteomes" id="UP000076405"/>
    </source>
</evidence>
<evidence type="ECO:0000313" key="4">
    <source>
        <dbReference type="EMBL" id="AMV68007.1"/>
    </source>
</evidence>
<dbReference type="KEGG" id="pdm:ADU72_2086"/>
<feature type="domain" description="Cell wall elongation regulator TseB-like" evidence="2">
    <location>
        <begin position="45"/>
        <end position="88"/>
    </location>
</feature>
<dbReference type="AlphaFoldDB" id="A0A0R2HHT1"/>
<gene>
    <name evidence="3" type="ORF">ADU70_0638</name>
    <name evidence="4" type="ORF">ADU72_2086</name>
</gene>
<sequence>MNVKRSRNHTSHWFLIFVAAVIILIGGTSIIYHEVRQPVDSAKSQSLKIAKKYGHLKKETAFSWASYDQTYYTVTGTNQQNTPIYVIISNNGKKVRIFKQSAGINRNDVLKQVWNNDNPKKVTTISMGIFKKKPVWEVGYMNASGQLCLKTLNFKNGEVVRHVNNI</sequence>
<dbReference type="EMBL" id="CP012275">
    <property type="protein sequence ID" value="AMV62138.1"/>
    <property type="molecule type" value="Genomic_DNA"/>
</dbReference>
<dbReference type="EMBL" id="CP012288">
    <property type="protein sequence ID" value="AMV68007.1"/>
    <property type="molecule type" value="Genomic_DNA"/>
</dbReference>
<organism evidence="3 6">
    <name type="scientific">Pediococcus damnosus</name>
    <dbReference type="NCBI Taxonomy" id="51663"/>
    <lineage>
        <taxon>Bacteria</taxon>
        <taxon>Bacillati</taxon>
        <taxon>Bacillota</taxon>
        <taxon>Bacilli</taxon>
        <taxon>Lactobacillales</taxon>
        <taxon>Lactobacillaceae</taxon>
        <taxon>Pediococcus</taxon>
    </lineage>
</organism>
<dbReference type="Proteomes" id="UP000076405">
    <property type="component" value="Chromosome"/>
</dbReference>
<dbReference type="Proteomes" id="UP000076244">
    <property type="component" value="Chromosome"/>
</dbReference>
<evidence type="ECO:0000256" key="1">
    <source>
        <dbReference type="SAM" id="Phobius"/>
    </source>
</evidence>
<dbReference type="InterPro" id="IPR041401">
    <property type="entry name" value="TseB-like_dom"/>
</dbReference>